<dbReference type="Proteomes" id="UP000829494">
    <property type="component" value="Chromosome"/>
</dbReference>
<dbReference type="PANTHER" id="PTHR34822">
    <property type="entry name" value="GRPB DOMAIN PROTEIN (AFU_ORTHOLOGUE AFUA_1G01530)"/>
    <property type="match status" value="1"/>
</dbReference>
<dbReference type="RefSeq" id="WP_003986713.1">
    <property type="nucleotide sequence ID" value="NZ_CP043497.1"/>
</dbReference>
<dbReference type="InterPro" id="IPR043519">
    <property type="entry name" value="NT_sf"/>
</dbReference>
<protein>
    <submittedName>
        <fullName evidence="1">Dephospho-CoA kinase/protein folding accessory domain-containing protein</fullName>
    </submittedName>
</protein>
<dbReference type="GO" id="GO:0016301">
    <property type="term" value="F:kinase activity"/>
    <property type="evidence" value="ECO:0007669"/>
    <property type="project" value="UniProtKB-KW"/>
</dbReference>
<sequence length="178" mass="19687">MGERIIEVVPYDPAWPAQAAEAIMDVRGALAGAITEIEHIGSTAVPGLAAKPIIDLMAAAGQFAAVEAREEALSRLGYRRDHNGMANRLLYVRGDDRRRTHHLHVVTLESWPSRNQRILRDHLRKYPADAARYARLKQSLAATGASSDTYTEAKTELIQELTDRARAERGLPAAPVWE</sequence>
<keyword evidence="1" id="KW-0418">Kinase</keyword>
<dbReference type="EMBL" id="CP094298">
    <property type="protein sequence ID" value="UNZ07568.1"/>
    <property type="molecule type" value="Genomic_DNA"/>
</dbReference>
<dbReference type="Gene3D" id="3.30.460.10">
    <property type="entry name" value="Beta Polymerase, domain 2"/>
    <property type="match status" value="1"/>
</dbReference>
<name>A0ABY3ZCP4_STRRM</name>
<gene>
    <name evidence="1" type="ORF">SRIMR7_35985</name>
</gene>
<keyword evidence="1" id="KW-0808">Transferase</keyword>
<reference evidence="1 2" key="1">
    <citation type="submission" date="2022-03" db="EMBL/GenBank/DDBJ databases">
        <title>Complete genome of Streptomyces rimosus ssp. rimosus R7 (=ATCC 10970).</title>
        <authorList>
            <person name="Beganovic S."/>
            <person name="Ruckert C."/>
            <person name="Busche T."/>
            <person name="Kalinowski J."/>
            <person name="Wittmann C."/>
        </authorList>
    </citation>
    <scope>NUCLEOTIDE SEQUENCE [LARGE SCALE GENOMIC DNA]</scope>
    <source>
        <strain evidence="1 2">R7</strain>
    </source>
</reference>
<evidence type="ECO:0000313" key="2">
    <source>
        <dbReference type="Proteomes" id="UP000829494"/>
    </source>
</evidence>
<keyword evidence="2" id="KW-1185">Reference proteome</keyword>
<dbReference type="SUPFAM" id="SSF81301">
    <property type="entry name" value="Nucleotidyltransferase"/>
    <property type="match status" value="1"/>
</dbReference>
<dbReference type="GeneID" id="66853288"/>
<organism evidence="1 2">
    <name type="scientific">Streptomyces rimosus subsp. rimosus</name>
    <dbReference type="NCBI Taxonomy" id="132474"/>
    <lineage>
        <taxon>Bacteria</taxon>
        <taxon>Bacillati</taxon>
        <taxon>Actinomycetota</taxon>
        <taxon>Actinomycetes</taxon>
        <taxon>Kitasatosporales</taxon>
        <taxon>Streptomycetaceae</taxon>
        <taxon>Streptomyces</taxon>
    </lineage>
</organism>
<dbReference type="PANTHER" id="PTHR34822:SF1">
    <property type="entry name" value="GRPB FAMILY PROTEIN"/>
    <property type="match status" value="1"/>
</dbReference>
<dbReference type="InterPro" id="IPR007344">
    <property type="entry name" value="GrpB/CoaE"/>
</dbReference>
<dbReference type="Pfam" id="PF04229">
    <property type="entry name" value="GrpB"/>
    <property type="match status" value="1"/>
</dbReference>
<accession>A0ABY3ZCP4</accession>
<evidence type="ECO:0000313" key="1">
    <source>
        <dbReference type="EMBL" id="UNZ07568.1"/>
    </source>
</evidence>
<proteinExistence type="predicted"/>